<name>A0AA46YJB5_9ACTN</name>
<reference evidence="1" key="1">
    <citation type="submission" date="2022-01" db="EMBL/GenBank/DDBJ databases">
        <title>Nocardioidaceae gen. sp. A5X3R13.</title>
        <authorList>
            <person name="Lopez Marin M.A."/>
            <person name="Uhlik O."/>
        </authorList>
    </citation>
    <scope>NUCLEOTIDE SEQUENCE</scope>
    <source>
        <strain evidence="1">A5X3R13</strain>
    </source>
</reference>
<protein>
    <submittedName>
        <fullName evidence="1">DUF2017 domain-containing protein</fullName>
    </submittedName>
</protein>
<keyword evidence="2" id="KW-1185">Reference proteome</keyword>
<evidence type="ECO:0000313" key="2">
    <source>
        <dbReference type="Proteomes" id="UP001164390"/>
    </source>
</evidence>
<dbReference type="Proteomes" id="UP001164390">
    <property type="component" value="Chromosome"/>
</dbReference>
<dbReference type="EMBL" id="CP094970">
    <property type="protein sequence ID" value="UYM04152.1"/>
    <property type="molecule type" value="Genomic_DNA"/>
</dbReference>
<dbReference type="RefSeq" id="WP_271632811.1">
    <property type="nucleotide sequence ID" value="NZ_CP094970.1"/>
</dbReference>
<proteinExistence type="predicted"/>
<dbReference type="InterPro" id="IPR018561">
    <property type="entry name" value="AosR"/>
</dbReference>
<dbReference type="AlphaFoldDB" id="A0AA46YJB5"/>
<dbReference type="KEGG" id="sgrg:L0C25_16600"/>
<dbReference type="Pfam" id="PF09438">
    <property type="entry name" value="DUF2017"/>
    <property type="match status" value="1"/>
</dbReference>
<gene>
    <name evidence="1" type="ORF">L0C25_16600</name>
</gene>
<evidence type="ECO:0000313" key="1">
    <source>
        <dbReference type="EMBL" id="UYM04152.1"/>
    </source>
</evidence>
<organism evidence="1 2">
    <name type="scientific">Solicola gregarius</name>
    <dbReference type="NCBI Taxonomy" id="2908642"/>
    <lineage>
        <taxon>Bacteria</taxon>
        <taxon>Bacillati</taxon>
        <taxon>Actinomycetota</taxon>
        <taxon>Actinomycetes</taxon>
        <taxon>Propionibacteriales</taxon>
        <taxon>Nocardioidaceae</taxon>
        <taxon>Solicola</taxon>
    </lineage>
</organism>
<sequence>MKPFRRRRRGGVYAEFDVHEAEMLANLEAQLIELVSDRTGTGEASADPLFAQLDVDGPRSAPDDPVLARLFPDAYGDDEESAAEFRRFTEPALAASKIDNATTVMQTLLAGGLQLDGSEQSATSIEVELDADGVQAWLRSLTDVRLSVAVRLGLDDEGMHADADDEGAALMADIYDWLGYVQESLVQALG</sequence>
<accession>A0AA46YJB5</accession>